<evidence type="ECO:0000259" key="4">
    <source>
        <dbReference type="Pfam" id="PF13482"/>
    </source>
</evidence>
<comment type="caution">
    <text evidence="5">The sequence shown here is derived from an EMBL/GenBank/DDBJ whole genome shotgun (WGS) entry which is preliminary data.</text>
</comment>
<evidence type="ECO:0000256" key="1">
    <source>
        <dbReference type="ARBA" id="ARBA00022737"/>
    </source>
</evidence>
<dbReference type="AlphaFoldDB" id="A0A5S5AW16"/>
<dbReference type="PROSITE" id="PS50005">
    <property type="entry name" value="TPR"/>
    <property type="match status" value="1"/>
</dbReference>
<dbReference type="RefSeq" id="WP_148866733.1">
    <property type="nucleotide sequence ID" value="NZ_VNHO01000008.1"/>
</dbReference>
<dbReference type="SUPFAM" id="SSF48452">
    <property type="entry name" value="TPR-like"/>
    <property type="match status" value="1"/>
</dbReference>
<dbReference type="InterPro" id="IPR013105">
    <property type="entry name" value="TPR_2"/>
</dbReference>
<dbReference type="OrthoDB" id="9790530at2"/>
<dbReference type="SMART" id="SM00028">
    <property type="entry name" value="TPR"/>
    <property type="match status" value="1"/>
</dbReference>
<gene>
    <name evidence="5" type="ORF">LZ11_00944</name>
</gene>
<reference evidence="5 6" key="1">
    <citation type="submission" date="2019-07" db="EMBL/GenBank/DDBJ databases">
        <title>Genomic Encyclopedia of Type Strains, Phase I: the one thousand microbial genomes (KMG-I) project.</title>
        <authorList>
            <person name="Kyrpides N."/>
        </authorList>
    </citation>
    <scope>NUCLEOTIDE SEQUENCE [LARGE SCALE GENOMIC DNA]</scope>
    <source>
        <strain evidence="5 6">DSM 16647</strain>
    </source>
</reference>
<protein>
    <recommendedName>
        <fullName evidence="4">YprB ribonuclease H-like domain-containing protein</fullName>
    </recommendedName>
</protein>
<keyword evidence="6" id="KW-1185">Reference proteome</keyword>
<evidence type="ECO:0000256" key="3">
    <source>
        <dbReference type="PROSITE-ProRule" id="PRU00339"/>
    </source>
</evidence>
<feature type="domain" description="YprB ribonuclease H-like" evidence="4">
    <location>
        <begin position="97"/>
        <end position="264"/>
    </location>
</feature>
<sequence length="420" mass="48326">MNLSEKLKVFVAGKDKKDSCYPAAGEDSDELNRISRVLGGELLVTPYGRHIAVERVFEGHFCHAGVMLRSVLEISPEIIKLAAKNTDFAELDFKKTAFIDTETTGLAGGSGTYAFLIGIGYFEGDSFKLVQYFMSDFDREPAVLHSLRDLLGNFRSVVSFNGKAYDIPLLSARFLINRMGNPLESLAHLDLLHTARRIFRERLQSVSLSSLEQSLFYMAREDDVPGFEIPSIYFKYLREKDPLPLKPVLHHNRMDILSLVSLLVKIGQALGDPFQSDACCGQDYYCLGRLYEDMGMFKESIECYRRALDVPGVRDRAYRQLSLLYKRMGRWDEAEKIWIQMAREGIYLLFALLELSKFYEHRKRDYENAARTARQALELVYSKKRLLGEHDRTEIEEIKRRLNRILSKMLKVRGDQIKII</sequence>
<dbReference type="InterPro" id="IPR011990">
    <property type="entry name" value="TPR-like_helical_dom_sf"/>
</dbReference>
<keyword evidence="2 3" id="KW-0802">TPR repeat</keyword>
<dbReference type="Pfam" id="PF07719">
    <property type="entry name" value="TPR_2"/>
    <property type="match status" value="1"/>
</dbReference>
<dbReference type="PANTHER" id="PTHR38462">
    <property type="entry name" value="EXONUCLEASE-LIKE PROTEIN"/>
    <property type="match status" value="1"/>
</dbReference>
<dbReference type="InterPro" id="IPR019734">
    <property type="entry name" value="TPR_rpt"/>
</dbReference>
<dbReference type="Proteomes" id="UP000322294">
    <property type="component" value="Unassembled WGS sequence"/>
</dbReference>
<feature type="repeat" description="TPR" evidence="3">
    <location>
        <begin position="281"/>
        <end position="314"/>
    </location>
</feature>
<dbReference type="InterPro" id="IPR038720">
    <property type="entry name" value="YprB_RNase_H-like_dom"/>
</dbReference>
<dbReference type="InterPro" id="IPR012337">
    <property type="entry name" value="RNaseH-like_sf"/>
</dbReference>
<evidence type="ECO:0000313" key="5">
    <source>
        <dbReference type="EMBL" id="TYP56665.1"/>
    </source>
</evidence>
<organism evidence="5 6">
    <name type="scientific">Thermosediminibacter litoriperuensis</name>
    <dbReference type="NCBI Taxonomy" id="291989"/>
    <lineage>
        <taxon>Bacteria</taxon>
        <taxon>Bacillati</taxon>
        <taxon>Bacillota</taxon>
        <taxon>Clostridia</taxon>
        <taxon>Thermosediminibacterales</taxon>
        <taxon>Thermosediminibacteraceae</taxon>
        <taxon>Thermosediminibacter</taxon>
    </lineage>
</organism>
<dbReference type="PANTHER" id="PTHR38462:SF1">
    <property type="entry name" value="YPRB RIBONUCLEASE H-LIKE DOMAIN-CONTAINING PROTEIN"/>
    <property type="match status" value="1"/>
</dbReference>
<dbReference type="Gene3D" id="1.25.40.10">
    <property type="entry name" value="Tetratricopeptide repeat domain"/>
    <property type="match status" value="1"/>
</dbReference>
<dbReference type="EMBL" id="VNHO01000008">
    <property type="protein sequence ID" value="TYP56665.1"/>
    <property type="molecule type" value="Genomic_DNA"/>
</dbReference>
<dbReference type="Pfam" id="PF13482">
    <property type="entry name" value="RNase_H_2"/>
    <property type="match status" value="1"/>
</dbReference>
<evidence type="ECO:0000313" key="6">
    <source>
        <dbReference type="Proteomes" id="UP000322294"/>
    </source>
</evidence>
<evidence type="ECO:0000256" key="2">
    <source>
        <dbReference type="ARBA" id="ARBA00022803"/>
    </source>
</evidence>
<proteinExistence type="predicted"/>
<accession>A0A5S5AW16</accession>
<name>A0A5S5AW16_9FIRM</name>
<dbReference type="SUPFAM" id="SSF53098">
    <property type="entry name" value="Ribonuclease H-like"/>
    <property type="match status" value="1"/>
</dbReference>
<keyword evidence="1" id="KW-0677">Repeat</keyword>